<evidence type="ECO:0000313" key="2">
    <source>
        <dbReference type="EMBL" id="WEG36137.1"/>
    </source>
</evidence>
<proteinExistence type="predicted"/>
<sequence>MNRAAGTDTVYDFTGDKNIINPFPEVITPAEVEEFQRKTVSSRPFPWIEKIYYTEIGQEFSLQTSHEANLTSWTNYYKKSLSRIDSFIFIPRVKKDYVLEVDGEIRNLKYSYAQAAADASIPLDENTAVEGHLPFTLYINGKLVGEKLTENKKFTYNMSENQAFIHIIYHVPPECDTIIGSNAINQEGSGASPTFTAFVPLVTANFHFVEDSAYRQLSNLQPQAKLSPRSQGDSNDRFSAKPFVALALKDLKAPYVSGPAPFDCDKISKFATPFLSFAGDTVERQERFNRKLTLEQLISTPIPGYIYIDNDIDQPENNVWDENSVKNKGNFCFSFAVGKNKEKLTAKHYYLTYAAIPTELIIKADAPANYADGKFSLYALNSAGEKELIIADLSDNREVAATANLSGKELSSLLRGSEAVKGSLRQVGKRLFLQPGKYKLVANNKINGLTAAPPEQDFTVGTLTKSSAAEKLTITFTYKQNSPSQPPTPSKQQATDAPLTTAAPTQAQQIGKVAKTGETEQTPSYLSLYFLLCGSLLLLSGHFAPINKRN</sequence>
<organism evidence="2 3">
    <name type="scientific">Amygdalobacter indicium</name>
    <dbReference type="NCBI Taxonomy" id="3029272"/>
    <lineage>
        <taxon>Bacteria</taxon>
        <taxon>Bacillati</taxon>
        <taxon>Bacillota</taxon>
        <taxon>Clostridia</taxon>
        <taxon>Eubacteriales</taxon>
        <taxon>Oscillospiraceae</taxon>
        <taxon>Amygdalobacter</taxon>
    </lineage>
</organism>
<name>A0ABY8C9Q3_9FIRM</name>
<dbReference type="EMBL" id="CP118868">
    <property type="protein sequence ID" value="WEG36137.1"/>
    <property type="molecule type" value="Genomic_DNA"/>
</dbReference>
<accession>A0ABY8C9Q3</accession>
<protein>
    <submittedName>
        <fullName evidence="2">Uncharacterized protein</fullName>
    </submittedName>
</protein>
<feature type="region of interest" description="Disordered" evidence="1">
    <location>
        <begin position="478"/>
        <end position="516"/>
    </location>
</feature>
<keyword evidence="3" id="KW-1185">Reference proteome</keyword>
<evidence type="ECO:0000313" key="3">
    <source>
        <dbReference type="Proteomes" id="UP001220478"/>
    </source>
</evidence>
<gene>
    <name evidence="2" type="ORF">PYS61_02925</name>
</gene>
<evidence type="ECO:0000256" key="1">
    <source>
        <dbReference type="SAM" id="MobiDB-lite"/>
    </source>
</evidence>
<dbReference type="Proteomes" id="UP001220478">
    <property type="component" value="Chromosome"/>
</dbReference>
<dbReference type="RefSeq" id="WP_315572151.1">
    <property type="nucleotide sequence ID" value="NZ_CP118868.1"/>
</dbReference>
<reference evidence="2 3" key="1">
    <citation type="submission" date="2023-02" db="EMBL/GenBank/DDBJ databases">
        <title>Novel Oscillospiraceae bacterial genomes.</title>
        <authorList>
            <person name="Srinivasan S."/>
            <person name="Austin M.N."/>
            <person name="Fiedler T.L."/>
            <person name="Strenk S.M."/>
            <person name="Agnew K.J."/>
            <person name="Nagana Gowda G.A."/>
            <person name="Raftery D."/>
            <person name="Beamer M.A."/>
            <person name="Achilles S.L."/>
            <person name="Wiesenfeld H.C."/>
            <person name="Fredricks D.N."/>
            <person name="Hillier S.L."/>
        </authorList>
    </citation>
    <scope>NUCLEOTIDE SEQUENCE [LARGE SCALE GENOMIC DNA]</scope>
    <source>
        <strain evidence="2 3">CHIC02 1186E3-8</strain>
    </source>
</reference>
<feature type="compositionally biased region" description="Low complexity" evidence="1">
    <location>
        <begin position="490"/>
        <end position="509"/>
    </location>
</feature>